<dbReference type="AlphaFoldDB" id="A0A3S0RMP4"/>
<evidence type="ECO:0000259" key="1">
    <source>
        <dbReference type="Pfam" id="PF04965"/>
    </source>
</evidence>
<dbReference type="SUPFAM" id="SSF160719">
    <property type="entry name" value="gpW/gp25-like"/>
    <property type="match status" value="1"/>
</dbReference>
<protein>
    <submittedName>
        <fullName evidence="2">Phage baseplate protein</fullName>
    </submittedName>
</protein>
<dbReference type="OrthoDB" id="9802846at2"/>
<accession>A0A3S0RMP4</accession>
<gene>
    <name evidence="2" type="ORF">EKH80_03060</name>
</gene>
<evidence type="ECO:0000313" key="3">
    <source>
        <dbReference type="Proteomes" id="UP000274358"/>
    </source>
</evidence>
<feature type="domain" description="IraD/Gp25-like" evidence="1">
    <location>
        <begin position="29"/>
        <end position="118"/>
    </location>
</feature>
<dbReference type="EMBL" id="RYYV01000002">
    <property type="protein sequence ID" value="RUL78805.1"/>
    <property type="molecule type" value="Genomic_DNA"/>
</dbReference>
<dbReference type="Proteomes" id="UP000274358">
    <property type="component" value="Unassembled WGS sequence"/>
</dbReference>
<dbReference type="Gene3D" id="3.10.450.40">
    <property type="match status" value="1"/>
</dbReference>
<comment type="caution">
    <text evidence="2">The sequence shown here is derived from an EMBL/GenBank/DDBJ whole genome shotgun (WGS) entry which is preliminary data.</text>
</comment>
<dbReference type="RefSeq" id="WP_126683264.1">
    <property type="nucleotide sequence ID" value="NZ_RYYV01000002.1"/>
</dbReference>
<evidence type="ECO:0000313" key="2">
    <source>
        <dbReference type="EMBL" id="RUL78805.1"/>
    </source>
</evidence>
<dbReference type="Pfam" id="PF04965">
    <property type="entry name" value="GPW_gp25"/>
    <property type="match status" value="1"/>
</dbReference>
<sequence>MEDSLEKAYGRGWAFPPVFTPEHGAGMSSGSENVRQSLVVLFSTLPGERIMRWGYGCDLNQFMFANINAGLMTGIESQIFDSVLSGEPRAEVTGIQINEAQTEPSRLQIQVTYRLRGSDISHKVTNQLDIVGGRSMVA</sequence>
<proteinExistence type="predicted"/>
<name>A0A3S0RMP4_9GAMM</name>
<keyword evidence="3" id="KW-1185">Reference proteome</keyword>
<reference evidence="2 3" key="1">
    <citation type="submission" date="2018-12" db="EMBL/GenBank/DDBJ databases">
        <title>Dyella dinghuensis sp. nov. DHOA06 and Dyella choica sp. nov. 4M-K27, isolated from forest soil.</title>
        <authorList>
            <person name="Qiu L.-H."/>
            <person name="Gao Z.-H."/>
        </authorList>
    </citation>
    <scope>NUCLEOTIDE SEQUENCE [LARGE SCALE GENOMIC DNA]</scope>
    <source>
        <strain evidence="2 3">4M-K27</strain>
    </source>
</reference>
<dbReference type="InterPro" id="IPR007048">
    <property type="entry name" value="IraD/Gp25-like"/>
</dbReference>
<organism evidence="2 3">
    <name type="scientific">Dyella choica</name>
    <dbReference type="NCBI Taxonomy" id="1927959"/>
    <lineage>
        <taxon>Bacteria</taxon>
        <taxon>Pseudomonadati</taxon>
        <taxon>Pseudomonadota</taxon>
        <taxon>Gammaproteobacteria</taxon>
        <taxon>Lysobacterales</taxon>
        <taxon>Rhodanobacteraceae</taxon>
        <taxon>Dyella</taxon>
    </lineage>
</organism>